<evidence type="ECO:0000313" key="2">
    <source>
        <dbReference type="EMBL" id="USF23831.1"/>
    </source>
</evidence>
<feature type="domain" description="DUF306" evidence="1">
    <location>
        <begin position="34"/>
        <end position="110"/>
    </location>
</feature>
<dbReference type="Pfam" id="PF03724">
    <property type="entry name" value="META"/>
    <property type="match status" value="1"/>
</dbReference>
<dbReference type="PROSITE" id="PS51257">
    <property type="entry name" value="PROKAR_LIPOPROTEIN"/>
    <property type="match status" value="1"/>
</dbReference>
<dbReference type="EMBL" id="CP097562">
    <property type="protein sequence ID" value="USF23831.1"/>
    <property type="molecule type" value="Genomic_DNA"/>
</dbReference>
<sequence length="122" mass="13494">MKKLILSAVLLSLFIFGCKAGNMEEVINKKEYRLATNPKITIGFDNGSVFGSSGVNSYTGSYSIKNGSITFGNMGSTMMMGLEEDMDNETKYLSSLKESLPVKLDKDNNLLIGEYLFIPREK</sequence>
<dbReference type="InterPro" id="IPR053147">
    <property type="entry name" value="Hsp_HslJ-like"/>
</dbReference>
<dbReference type="InterPro" id="IPR005184">
    <property type="entry name" value="DUF306_Meta_HslJ"/>
</dbReference>
<accession>V2QIE8</accession>
<organism evidence="2 3">
    <name type="scientific">Mucispirillum schaedleri ASF457</name>
    <dbReference type="NCBI Taxonomy" id="1379858"/>
    <lineage>
        <taxon>Bacteria</taxon>
        <taxon>Pseudomonadati</taxon>
        <taxon>Deferribacterota</taxon>
        <taxon>Deferribacteres</taxon>
        <taxon>Deferribacterales</taxon>
        <taxon>Mucispirillaceae</taxon>
        <taxon>Mucispirillum</taxon>
    </lineage>
</organism>
<dbReference type="PANTHER" id="PTHR35535">
    <property type="entry name" value="HEAT SHOCK PROTEIN HSLJ"/>
    <property type="match status" value="1"/>
</dbReference>
<dbReference type="KEGG" id="msch:N508_000898"/>
<gene>
    <name evidence="2" type="ORF">N508_000898</name>
</gene>
<evidence type="ECO:0000313" key="3">
    <source>
        <dbReference type="Proteomes" id="UP000017429"/>
    </source>
</evidence>
<dbReference type="Gene3D" id="2.40.128.270">
    <property type="match status" value="1"/>
</dbReference>
<reference evidence="2" key="3">
    <citation type="submission" date="2022-06" db="EMBL/GenBank/DDBJ databases">
        <title>Resources to Facilitate Use of the Altered Schaedler Flora (ASF) Mouse Model to Study Microbiome Function.</title>
        <authorList>
            <person name="Proctor A."/>
            <person name="Parvinroo S."/>
            <person name="Richie T."/>
            <person name="Jia X."/>
            <person name="Lee S.T.M."/>
            <person name="Karp P.D."/>
            <person name="Paley S."/>
            <person name="Kostic A.D."/>
            <person name="Pierre J.F."/>
            <person name="Wannemuehler M.J."/>
            <person name="Phillips G.J."/>
        </authorList>
    </citation>
    <scope>NUCLEOTIDE SEQUENCE</scope>
    <source>
        <strain evidence="2">ASF457</strain>
    </source>
</reference>
<reference evidence="2" key="2">
    <citation type="submission" date="2022-05" db="EMBL/GenBank/DDBJ databases">
        <authorList>
            <person name="Proctor A.L."/>
            <person name="Phillips G.J."/>
            <person name="Wannemuehler M.J."/>
        </authorList>
    </citation>
    <scope>NUCLEOTIDE SEQUENCE</scope>
    <source>
        <strain evidence="2">ASF457</strain>
    </source>
</reference>
<dbReference type="eggNOG" id="COG3187">
    <property type="taxonomic scope" value="Bacteria"/>
</dbReference>
<dbReference type="Proteomes" id="UP000017429">
    <property type="component" value="Chromosome"/>
</dbReference>
<name>V2QIE8_9BACT</name>
<keyword evidence="3" id="KW-1185">Reference proteome</keyword>
<dbReference type="PANTHER" id="PTHR35535:SF1">
    <property type="entry name" value="HEAT SHOCK PROTEIN HSLJ"/>
    <property type="match status" value="1"/>
</dbReference>
<protein>
    <recommendedName>
        <fullName evidence="1">DUF306 domain-containing protein</fullName>
    </recommendedName>
</protein>
<evidence type="ECO:0000259" key="1">
    <source>
        <dbReference type="Pfam" id="PF03724"/>
    </source>
</evidence>
<dbReference type="RefSeq" id="WP_023275201.1">
    <property type="nucleotide sequence ID" value="NZ_CP097562.1"/>
</dbReference>
<proteinExistence type="predicted"/>
<reference evidence="2" key="1">
    <citation type="journal article" date="2014" name="Genome Announc.">
        <title>Draft genome sequences of the altered schaedler flora, a defined bacterial community from gnotobiotic mice.</title>
        <authorList>
            <person name="Wannemuehler M.J."/>
            <person name="Overstreet A.M."/>
            <person name="Ward D.V."/>
            <person name="Phillips G.J."/>
        </authorList>
    </citation>
    <scope>NUCLEOTIDE SEQUENCE</scope>
    <source>
        <strain evidence="2">ASF457</strain>
    </source>
</reference>
<dbReference type="InterPro" id="IPR038670">
    <property type="entry name" value="HslJ-like_sf"/>
</dbReference>
<dbReference type="AlphaFoldDB" id="V2QIE8"/>